<keyword evidence="3" id="KW-1185">Reference proteome</keyword>
<dbReference type="EMBL" id="JABBJJ010000096">
    <property type="protein sequence ID" value="NMO17368.1"/>
    <property type="molecule type" value="Genomic_DNA"/>
</dbReference>
<accession>A0A848LI48</accession>
<dbReference type="AlphaFoldDB" id="A0A848LI48"/>
<organism evidence="2 3">
    <name type="scientific">Pyxidicoccus fallax</name>
    <dbReference type="NCBI Taxonomy" id="394095"/>
    <lineage>
        <taxon>Bacteria</taxon>
        <taxon>Pseudomonadati</taxon>
        <taxon>Myxococcota</taxon>
        <taxon>Myxococcia</taxon>
        <taxon>Myxococcales</taxon>
        <taxon>Cystobacterineae</taxon>
        <taxon>Myxococcaceae</taxon>
        <taxon>Pyxidicoccus</taxon>
    </lineage>
</organism>
<dbReference type="InterPro" id="IPR011990">
    <property type="entry name" value="TPR-like_helical_dom_sf"/>
</dbReference>
<dbReference type="SUPFAM" id="SSF48452">
    <property type="entry name" value="TPR-like"/>
    <property type="match status" value="1"/>
</dbReference>
<dbReference type="RefSeq" id="WP_169346648.1">
    <property type="nucleotide sequence ID" value="NZ_JABBJJ010000096.1"/>
</dbReference>
<name>A0A848LI48_9BACT</name>
<protein>
    <submittedName>
        <fullName evidence="2">Zf-HC2 domain-containing protein</fullName>
    </submittedName>
</protein>
<evidence type="ECO:0000313" key="3">
    <source>
        <dbReference type="Proteomes" id="UP000518300"/>
    </source>
</evidence>
<feature type="domain" description="Putative zinc-finger" evidence="1">
    <location>
        <begin position="7"/>
        <end position="34"/>
    </location>
</feature>
<dbReference type="Proteomes" id="UP000518300">
    <property type="component" value="Unassembled WGS sequence"/>
</dbReference>
<proteinExistence type="predicted"/>
<evidence type="ECO:0000313" key="2">
    <source>
        <dbReference type="EMBL" id="NMO17368.1"/>
    </source>
</evidence>
<evidence type="ECO:0000259" key="1">
    <source>
        <dbReference type="Pfam" id="PF13490"/>
    </source>
</evidence>
<sequence length="465" mass="51211">MNTPCTKLHLFVDGELSATEAEAFRHHLTRCAECEVGLRDLLQLEMLASRALEGTGVEEAEASRKVTPLRPWLHQAYRAAVPVALAAGLAAVGVFHFQAEPELPGEVWLANATERQLDARLSHPKADRFRPFVPLRGTTHTAEVLPLRPLAELEERQDFQGIAAAYALRGDWQQAEAFLTRAPDSADKDNDLAVVAMSRGRWEDALGLLGGALRREPKHAQALWNRGLALQGRGLKRLAEVSFREAAALPEQEEGWRQEAQGRAADLHDSLETEGARWRKQVLDASTRLAQGTADLKELMRQPALAREAFYEAVRTAPSAAAVTALTPVAKELDRVGGGSVLQDYVKDIAARDFAVRAPLAGDYAKLLNGDLTPGLLDTLRRSQEWDLYFGALVHTGAAAKDAEALKALARFAHASRDPWLTLLADRERAWSDDMRGRASAEQLLLNTLRTCEAYTRLFNCTQIN</sequence>
<comment type="caution">
    <text evidence="2">The sequence shown here is derived from an EMBL/GenBank/DDBJ whole genome shotgun (WGS) entry which is preliminary data.</text>
</comment>
<dbReference type="Gene3D" id="1.10.10.1320">
    <property type="entry name" value="Anti-sigma factor, zinc-finger domain"/>
    <property type="match status" value="1"/>
</dbReference>
<dbReference type="InterPro" id="IPR041916">
    <property type="entry name" value="Anti_sigma_zinc_sf"/>
</dbReference>
<reference evidence="2 3" key="1">
    <citation type="submission" date="2020-04" db="EMBL/GenBank/DDBJ databases">
        <title>Draft genome of Pyxidicoccus fallax type strain.</title>
        <authorList>
            <person name="Whitworth D.E."/>
        </authorList>
    </citation>
    <scope>NUCLEOTIDE SEQUENCE [LARGE SCALE GENOMIC DNA]</scope>
    <source>
        <strain evidence="2 3">DSM 14698</strain>
    </source>
</reference>
<dbReference type="Pfam" id="PF13490">
    <property type="entry name" value="zf-HC2"/>
    <property type="match status" value="1"/>
</dbReference>
<dbReference type="InterPro" id="IPR027383">
    <property type="entry name" value="Znf_put"/>
</dbReference>
<dbReference type="Gene3D" id="1.25.40.10">
    <property type="entry name" value="Tetratricopeptide repeat domain"/>
    <property type="match status" value="1"/>
</dbReference>
<gene>
    <name evidence="2" type="ORF">HG543_21255</name>
</gene>